<proteinExistence type="predicted"/>
<comment type="caution">
    <text evidence="1">The sequence shown here is derived from an EMBL/GenBank/DDBJ whole genome shotgun (WGS) entry which is preliminary data.</text>
</comment>
<dbReference type="EMBL" id="JABAIK010000009">
    <property type="protein sequence ID" value="NLS13362.1"/>
    <property type="molecule type" value="Genomic_DNA"/>
</dbReference>
<name>A0A7X8TQY5_9VIBR</name>
<dbReference type="RefSeq" id="WP_168836454.1">
    <property type="nucleotide sequence ID" value="NZ_JABAIK010000009.1"/>
</dbReference>
<evidence type="ECO:0000313" key="1">
    <source>
        <dbReference type="EMBL" id="NLS13362.1"/>
    </source>
</evidence>
<sequence>MEEKVTIETQSRAALGRLKPAFRACPEAYSELCKAVKAGRVSVYRLQSDAHDLTVAGERDGDDYFLWGVAGRGLASGLVQLKQLVKTAGMSSLSADTAFAGVARLVRGLGVTATHERDMRALKWEVC</sequence>
<gene>
    <name evidence="1" type="ORF">HGP28_10705</name>
</gene>
<dbReference type="Proteomes" id="UP000535589">
    <property type="component" value="Unassembled WGS sequence"/>
</dbReference>
<organism evidence="1 2">
    <name type="scientific">Vibrio agarilyticus</name>
    <dbReference type="NCBI Taxonomy" id="2726741"/>
    <lineage>
        <taxon>Bacteria</taxon>
        <taxon>Pseudomonadati</taxon>
        <taxon>Pseudomonadota</taxon>
        <taxon>Gammaproteobacteria</taxon>
        <taxon>Vibrionales</taxon>
        <taxon>Vibrionaceae</taxon>
        <taxon>Vibrio</taxon>
    </lineage>
</organism>
<protein>
    <submittedName>
        <fullName evidence="1">DNAase</fullName>
    </submittedName>
</protein>
<accession>A0A7X8TQY5</accession>
<dbReference type="AlphaFoldDB" id="A0A7X8TQY5"/>
<evidence type="ECO:0000313" key="2">
    <source>
        <dbReference type="Proteomes" id="UP000535589"/>
    </source>
</evidence>
<reference evidence="1 2" key="1">
    <citation type="submission" date="2020-04" db="EMBL/GenBank/DDBJ databases">
        <title>Vibrio sp. SM6, a novel species isolated from seawater.</title>
        <authorList>
            <person name="Wang X."/>
        </authorList>
    </citation>
    <scope>NUCLEOTIDE SEQUENCE [LARGE SCALE GENOMIC DNA]</scope>
    <source>
        <strain evidence="1 2">SM6</strain>
    </source>
</reference>
<keyword evidence="2" id="KW-1185">Reference proteome</keyword>